<keyword evidence="2" id="KW-1185">Reference proteome</keyword>
<dbReference type="EMBL" id="JABFDB010000016">
    <property type="protein sequence ID" value="NYZ22152.1"/>
    <property type="molecule type" value="Genomic_DNA"/>
</dbReference>
<evidence type="ECO:0000313" key="1">
    <source>
        <dbReference type="EMBL" id="NYZ22152.1"/>
    </source>
</evidence>
<reference evidence="1 2" key="1">
    <citation type="submission" date="2020-05" db="EMBL/GenBank/DDBJ databases">
        <title>Azospirillum oleiclasticum sp. nov, a nitrogen-fixing and heavy crude oil-emulsifying bacterium isolated from the crude oil of Yumen Oilfield.</title>
        <authorList>
            <person name="Wu D."/>
            <person name="Cai M."/>
            <person name="Zhang X."/>
        </authorList>
    </citation>
    <scope>NUCLEOTIDE SEQUENCE [LARGE SCALE GENOMIC DNA]</scope>
    <source>
        <strain evidence="1 2">ROY-1-1-2</strain>
    </source>
</reference>
<proteinExistence type="predicted"/>
<dbReference type="RefSeq" id="WP_180283932.1">
    <property type="nucleotide sequence ID" value="NZ_JABFDB010000016.1"/>
</dbReference>
<evidence type="ECO:0000313" key="2">
    <source>
        <dbReference type="Proteomes" id="UP000584642"/>
    </source>
</evidence>
<gene>
    <name evidence="1" type="ORF">HND93_20755</name>
</gene>
<organism evidence="1 2">
    <name type="scientific">Azospirillum oleiclasticum</name>
    <dbReference type="NCBI Taxonomy" id="2735135"/>
    <lineage>
        <taxon>Bacteria</taxon>
        <taxon>Pseudomonadati</taxon>
        <taxon>Pseudomonadota</taxon>
        <taxon>Alphaproteobacteria</taxon>
        <taxon>Rhodospirillales</taxon>
        <taxon>Azospirillaceae</taxon>
        <taxon>Azospirillum</taxon>
    </lineage>
</organism>
<sequence length="91" mass="10358">MTHTDIDLLRERAEHQIVADALASVRLFHALYGQGEQTREWIAELSRALYRMGCGERAPERESILANAADAIARTYLRRPARELEWPQPGA</sequence>
<comment type="caution">
    <text evidence="1">The sequence shown here is derived from an EMBL/GenBank/DDBJ whole genome shotgun (WGS) entry which is preliminary data.</text>
</comment>
<dbReference type="Proteomes" id="UP000584642">
    <property type="component" value="Unassembled WGS sequence"/>
</dbReference>
<evidence type="ECO:0008006" key="3">
    <source>
        <dbReference type="Google" id="ProtNLM"/>
    </source>
</evidence>
<accession>A0ABX2TDL1</accession>
<protein>
    <recommendedName>
        <fullName evidence="3">PH domain-containing protein</fullName>
    </recommendedName>
</protein>
<name>A0ABX2TDL1_9PROT</name>